<evidence type="ECO:0000256" key="1">
    <source>
        <dbReference type="ARBA" id="ARBA00022729"/>
    </source>
</evidence>
<dbReference type="Proteomes" id="UP000323164">
    <property type="component" value="Unassembled WGS sequence"/>
</dbReference>
<accession>A0A5D8Z976</accession>
<feature type="domain" description="RlpA-like protein double-psi beta-barrel" evidence="7">
    <location>
        <begin position="122"/>
        <end position="209"/>
    </location>
</feature>
<dbReference type="InterPro" id="IPR036908">
    <property type="entry name" value="RlpA-like_sf"/>
</dbReference>
<organism evidence="8 9">
    <name type="scientific">Cognatilysobacter lacus</name>
    <dbReference type="NCBI Taxonomy" id="1643323"/>
    <lineage>
        <taxon>Bacteria</taxon>
        <taxon>Pseudomonadati</taxon>
        <taxon>Pseudomonadota</taxon>
        <taxon>Gammaproteobacteria</taxon>
        <taxon>Lysobacterales</taxon>
        <taxon>Lysobacteraceae</taxon>
        <taxon>Cognatilysobacter</taxon>
    </lineage>
</organism>
<keyword evidence="2" id="KW-0456">Lyase</keyword>
<evidence type="ECO:0000313" key="9">
    <source>
        <dbReference type="Proteomes" id="UP000323164"/>
    </source>
</evidence>
<dbReference type="GO" id="GO:0071555">
    <property type="term" value="P:cell wall organization"/>
    <property type="evidence" value="ECO:0007669"/>
    <property type="project" value="UniProtKB-KW"/>
</dbReference>
<dbReference type="InterPro" id="IPR009009">
    <property type="entry name" value="RlpA-like_DPBB"/>
</dbReference>
<dbReference type="NCBIfam" id="TIGR00413">
    <property type="entry name" value="rlpA"/>
    <property type="match status" value="1"/>
</dbReference>
<proteinExistence type="inferred from homology"/>
<keyword evidence="9" id="KW-1185">Reference proteome</keyword>
<dbReference type="GO" id="GO:0016829">
    <property type="term" value="F:lyase activity"/>
    <property type="evidence" value="ECO:0007669"/>
    <property type="project" value="UniProtKB-KW"/>
</dbReference>
<dbReference type="SUPFAM" id="SSF50685">
    <property type="entry name" value="Barwin-like endoglucanases"/>
    <property type="match status" value="1"/>
</dbReference>
<feature type="signal peptide" evidence="6">
    <location>
        <begin position="1"/>
        <end position="19"/>
    </location>
</feature>
<evidence type="ECO:0000256" key="5">
    <source>
        <dbReference type="SAM" id="MobiDB-lite"/>
    </source>
</evidence>
<dbReference type="PROSITE" id="PS51257">
    <property type="entry name" value="PROKAR_LIPOPROTEIN"/>
    <property type="match status" value="1"/>
</dbReference>
<evidence type="ECO:0000256" key="4">
    <source>
        <dbReference type="RuleBase" id="RU003495"/>
    </source>
</evidence>
<gene>
    <name evidence="8" type="ORF">FW784_01835</name>
</gene>
<comment type="caution">
    <text evidence="8">The sequence shown here is derived from an EMBL/GenBank/DDBJ whole genome shotgun (WGS) entry which is preliminary data.</text>
</comment>
<dbReference type="GO" id="GO:0009279">
    <property type="term" value="C:cell outer membrane"/>
    <property type="evidence" value="ECO:0007669"/>
    <property type="project" value="TreeGrafter"/>
</dbReference>
<evidence type="ECO:0000256" key="3">
    <source>
        <dbReference type="ARBA" id="ARBA00023316"/>
    </source>
</evidence>
<dbReference type="CDD" id="cd22268">
    <property type="entry name" value="DPBB_RlpA-like"/>
    <property type="match status" value="1"/>
</dbReference>
<protein>
    <submittedName>
        <fullName evidence="8">Septal ring lytic transglycosylase RlpA family protein</fullName>
    </submittedName>
</protein>
<sequence length="290" mass="31202">MKKIVVALLCAGLAACASAPRPAPPPSVAPVVQAPAPVATAHDCAWYRPAEEDVSKRGDYVAGGLYRPQERDRTPSAIPDISCIAEPQVVSLPRSKIGNNPVYRVLDREYRVLDDTRGFVDEGLASYYGEKFHGRLTSNREVYDMYAFSAAHKTLPIPSFARVTNLDNGRTVVVRVNDRGPFHDGRVMDLSLAAAVKLGIYPAGTGHVRVEALQPGDAATGTSFATTAPPAVRVTSANPTSTPLDTATAGYRYPMRGSDGQPNSQRFDDWMRQRGVRVATGRPAMPVPAD</sequence>
<dbReference type="AlphaFoldDB" id="A0A5D8Z976"/>
<evidence type="ECO:0000313" key="8">
    <source>
        <dbReference type="EMBL" id="TZF91448.1"/>
    </source>
</evidence>
<dbReference type="Gene3D" id="2.40.40.10">
    <property type="entry name" value="RlpA-like domain"/>
    <property type="match status" value="1"/>
</dbReference>
<dbReference type="OrthoDB" id="9779128at2"/>
<feature type="chain" id="PRO_5023149567" evidence="6">
    <location>
        <begin position="20"/>
        <end position="290"/>
    </location>
</feature>
<keyword evidence="3" id="KW-0961">Cell wall biogenesis/degradation</keyword>
<feature type="non-terminal residue" evidence="8">
    <location>
        <position position="290"/>
    </location>
</feature>
<dbReference type="PANTHER" id="PTHR34183:SF1">
    <property type="entry name" value="ENDOLYTIC PEPTIDOGLYCAN TRANSGLYCOSYLASE RLPA"/>
    <property type="match status" value="1"/>
</dbReference>
<dbReference type="FunFam" id="2.40.40.10:FF:000003">
    <property type="entry name" value="Endolytic peptidoglycan transglycosylase RlpA"/>
    <property type="match status" value="1"/>
</dbReference>
<keyword evidence="1 6" id="KW-0732">Signal</keyword>
<dbReference type="Pfam" id="PF03330">
    <property type="entry name" value="DPBB_1"/>
    <property type="match status" value="1"/>
</dbReference>
<feature type="compositionally biased region" description="Polar residues" evidence="5">
    <location>
        <begin position="235"/>
        <end position="245"/>
    </location>
</feature>
<name>A0A5D8Z976_9GAMM</name>
<reference evidence="8 9" key="1">
    <citation type="submission" date="2019-08" db="EMBL/GenBank/DDBJ databases">
        <title>Draft genome sequence of Lysobacter sp. UKS-15.</title>
        <authorList>
            <person name="Im W.-T."/>
        </authorList>
    </citation>
    <scope>NUCLEOTIDE SEQUENCE [LARGE SCALE GENOMIC DNA]</scope>
    <source>
        <strain evidence="8 9">UKS-15</strain>
    </source>
</reference>
<dbReference type="RefSeq" id="WP_149351649.1">
    <property type="nucleotide sequence ID" value="NZ_VTRV01000009.1"/>
</dbReference>
<evidence type="ECO:0000259" key="7">
    <source>
        <dbReference type="Pfam" id="PF03330"/>
    </source>
</evidence>
<dbReference type="EMBL" id="VTRV01000009">
    <property type="protein sequence ID" value="TZF91448.1"/>
    <property type="molecule type" value="Genomic_DNA"/>
</dbReference>
<dbReference type="PANTHER" id="PTHR34183">
    <property type="entry name" value="ENDOLYTIC PEPTIDOGLYCAN TRANSGLYCOSYLASE RLPA"/>
    <property type="match status" value="1"/>
</dbReference>
<comment type="similarity">
    <text evidence="4">Belongs to the RlpA family.</text>
</comment>
<dbReference type="InterPro" id="IPR034718">
    <property type="entry name" value="RlpA"/>
</dbReference>
<evidence type="ECO:0000256" key="6">
    <source>
        <dbReference type="SAM" id="SignalP"/>
    </source>
</evidence>
<evidence type="ECO:0000256" key="2">
    <source>
        <dbReference type="ARBA" id="ARBA00023239"/>
    </source>
</evidence>
<dbReference type="InterPro" id="IPR012997">
    <property type="entry name" value="RplA"/>
</dbReference>
<feature type="region of interest" description="Disordered" evidence="5">
    <location>
        <begin position="233"/>
        <end position="267"/>
    </location>
</feature>
<dbReference type="HAMAP" id="MF_02071">
    <property type="entry name" value="RlpA"/>
    <property type="match status" value="1"/>
</dbReference>